<dbReference type="EC" id="2.3.1.-" evidence="1"/>
<dbReference type="EMBL" id="JAQNDM010000002">
    <property type="protein sequence ID" value="MDC0711550.1"/>
    <property type="molecule type" value="Genomic_DNA"/>
</dbReference>
<comment type="caution">
    <text evidence="1">The sequence shown here is derived from an EMBL/GenBank/DDBJ whole genome shotgun (WGS) entry which is preliminary data.</text>
</comment>
<dbReference type="Proteomes" id="UP001221838">
    <property type="component" value="Unassembled WGS sequence"/>
</dbReference>
<proteinExistence type="predicted"/>
<dbReference type="RefSeq" id="WP_272141522.1">
    <property type="nucleotide sequence ID" value="NZ_JAQNDM010000002.1"/>
</dbReference>
<dbReference type="GO" id="GO:0016746">
    <property type="term" value="F:acyltransferase activity"/>
    <property type="evidence" value="ECO:0007669"/>
    <property type="project" value="UniProtKB-KW"/>
</dbReference>
<keyword evidence="1" id="KW-0012">Acyltransferase</keyword>
<reference evidence="1 2" key="1">
    <citation type="submission" date="2022-11" db="EMBL/GenBank/DDBJ databases">
        <title>Minimal conservation of predation-associated metabolite biosynthetic gene clusters underscores biosynthetic potential of Myxococcota including descriptions for ten novel species: Archangium lansinium sp. nov., Myxococcus landrumus sp. nov., Nannocystis bai.</title>
        <authorList>
            <person name="Ahearne A."/>
            <person name="Stevens C."/>
            <person name="Dowd S."/>
        </authorList>
    </citation>
    <scope>NUCLEOTIDE SEQUENCE [LARGE SCALE GENOMIC DNA]</scope>
    <source>
        <strain evidence="1 2">NCWAL01</strain>
    </source>
</reference>
<organism evidence="1 2">
    <name type="scientific">Stigmatella ashevillensis</name>
    <dbReference type="NCBI Taxonomy" id="2995309"/>
    <lineage>
        <taxon>Bacteria</taxon>
        <taxon>Pseudomonadati</taxon>
        <taxon>Myxococcota</taxon>
        <taxon>Myxococcia</taxon>
        <taxon>Myxococcales</taxon>
        <taxon>Cystobacterineae</taxon>
        <taxon>Archangiaceae</taxon>
        <taxon>Stigmatella</taxon>
    </lineage>
</organism>
<dbReference type="PANTHER" id="PTHR47017:SF1">
    <property type="entry name" value="ACYL-COA"/>
    <property type="match status" value="1"/>
</dbReference>
<dbReference type="InterPro" id="IPR007434">
    <property type="entry name" value="FemAB-like"/>
</dbReference>
<sequence length="389" mass="43483">MLDPSIRVQVLASITDVPAAQWDALAGPDAPPFIRHAWLAAMEESGSAQEDTGWAPHHLTLWRGDTLVAASPAYFKFHSMGEYIYDFAWAQAAQRLGVEYYPKLLIGAPLSPATAPRFLVAPGEDVSDARHAIMEAAIESAREEGCSSVHVLYPTEEEADFLERGGMARRLTLQFHWKNPGYQSYEDYLARFTSKRRNQFKRERGAAADQGISLRTVPGEALGPEHARRAHAFYAATCERHAWGQVQLTPDFFARVFRAMPDAMQLVEAVRGDKVVAGAFNVVTPERLYGRYWGCFEEHPFLHFHVCLYHSVEESIRAGRKVFEPGAGGEHKVARGFEPTAVHSAHLLFDARLDRTIRDALRRERAHLSLAVEEAERLAGLKPWPPSGV</sequence>
<dbReference type="SUPFAM" id="SSF55729">
    <property type="entry name" value="Acyl-CoA N-acyltransferases (Nat)"/>
    <property type="match status" value="1"/>
</dbReference>
<dbReference type="Gene3D" id="3.40.630.30">
    <property type="match status" value="1"/>
</dbReference>
<dbReference type="PANTHER" id="PTHR47017">
    <property type="entry name" value="ACYL-COA"/>
    <property type="match status" value="1"/>
</dbReference>
<dbReference type="Pfam" id="PF04339">
    <property type="entry name" value="FemAB_like"/>
    <property type="match status" value="1"/>
</dbReference>
<evidence type="ECO:0000313" key="1">
    <source>
        <dbReference type="EMBL" id="MDC0711550.1"/>
    </source>
</evidence>
<keyword evidence="1" id="KW-0808">Transferase</keyword>
<accession>A0ABT5DCY6</accession>
<name>A0ABT5DCY6_9BACT</name>
<protein>
    <submittedName>
        <fullName evidence="1">GNAT family N-acetyltransferase</fullName>
        <ecNumber evidence="1">2.3.1.-</ecNumber>
    </submittedName>
</protein>
<dbReference type="InterPro" id="IPR016181">
    <property type="entry name" value="Acyl_CoA_acyltransferase"/>
</dbReference>
<keyword evidence="2" id="KW-1185">Reference proteome</keyword>
<evidence type="ECO:0000313" key="2">
    <source>
        <dbReference type="Proteomes" id="UP001221838"/>
    </source>
</evidence>
<gene>
    <name evidence="1" type="ORF">POL68_23975</name>
</gene>